<evidence type="ECO:0000313" key="2">
    <source>
        <dbReference type="EMBL" id="MBM7704565.1"/>
    </source>
</evidence>
<feature type="compositionally biased region" description="Low complexity" evidence="1">
    <location>
        <begin position="37"/>
        <end position="49"/>
    </location>
</feature>
<accession>A0ABS2QYK9</accession>
<evidence type="ECO:0000313" key="3">
    <source>
        <dbReference type="Proteomes" id="UP000809829"/>
    </source>
</evidence>
<dbReference type="InterPro" id="IPR025625">
    <property type="entry name" value="YuzL"/>
</dbReference>
<name>A0ABS2QYK9_9BACI</name>
<dbReference type="Proteomes" id="UP000809829">
    <property type="component" value="Unassembled WGS sequence"/>
</dbReference>
<feature type="region of interest" description="Disordered" evidence="1">
    <location>
        <begin position="1"/>
        <end position="49"/>
    </location>
</feature>
<proteinExistence type="predicted"/>
<dbReference type="RefSeq" id="WP_205188566.1">
    <property type="nucleotide sequence ID" value="NZ_JAFBFC010000007.1"/>
</dbReference>
<organism evidence="2 3">
    <name type="scientific">Priestia iocasae</name>
    <dbReference type="NCBI Taxonomy" id="2291674"/>
    <lineage>
        <taxon>Bacteria</taxon>
        <taxon>Bacillati</taxon>
        <taxon>Bacillota</taxon>
        <taxon>Bacilli</taxon>
        <taxon>Bacillales</taxon>
        <taxon>Bacillaceae</taxon>
        <taxon>Priestia</taxon>
    </lineage>
</organism>
<gene>
    <name evidence="2" type="ORF">JOC83_003422</name>
</gene>
<reference evidence="2 3" key="1">
    <citation type="submission" date="2021-01" db="EMBL/GenBank/DDBJ databases">
        <title>Genomic Encyclopedia of Type Strains, Phase IV (KMG-IV): sequencing the most valuable type-strain genomes for metagenomic binning, comparative biology and taxonomic classification.</title>
        <authorList>
            <person name="Goeker M."/>
        </authorList>
    </citation>
    <scope>NUCLEOTIDE SEQUENCE [LARGE SCALE GENOMIC DNA]</scope>
    <source>
        <strain evidence="2 3">DSM 104297</strain>
    </source>
</reference>
<evidence type="ECO:0008006" key="4">
    <source>
        <dbReference type="Google" id="ProtNLM"/>
    </source>
</evidence>
<protein>
    <recommendedName>
        <fullName evidence="4">YuzL-like protein</fullName>
    </recommendedName>
</protein>
<evidence type="ECO:0000256" key="1">
    <source>
        <dbReference type="SAM" id="MobiDB-lite"/>
    </source>
</evidence>
<comment type="caution">
    <text evidence="2">The sequence shown here is derived from an EMBL/GenBank/DDBJ whole genome shotgun (WGS) entry which is preliminary data.</text>
</comment>
<dbReference type="EMBL" id="JAFBFC010000007">
    <property type="protein sequence ID" value="MBM7704565.1"/>
    <property type="molecule type" value="Genomic_DNA"/>
</dbReference>
<sequence length="49" mass="5252">MARLKKNPSKAGVSAASVKGNAGPTIEMDASGKKTSQNQQYKKQNMQQD</sequence>
<dbReference type="Pfam" id="PF14115">
    <property type="entry name" value="YuzL"/>
    <property type="match status" value="1"/>
</dbReference>
<keyword evidence="3" id="KW-1185">Reference proteome</keyword>